<evidence type="ECO:0000256" key="6">
    <source>
        <dbReference type="ARBA" id="ARBA00023136"/>
    </source>
</evidence>
<evidence type="ECO:0000256" key="4">
    <source>
        <dbReference type="ARBA" id="ARBA00022729"/>
    </source>
</evidence>
<gene>
    <name evidence="8" type="ORF">PACTADRAFT_51839</name>
</gene>
<dbReference type="GO" id="GO:0072657">
    <property type="term" value="P:protein localization to membrane"/>
    <property type="evidence" value="ECO:0007669"/>
    <property type="project" value="TreeGrafter"/>
</dbReference>
<organism evidence="8 9">
    <name type="scientific">Pachysolen tannophilus NRRL Y-2460</name>
    <dbReference type="NCBI Taxonomy" id="669874"/>
    <lineage>
        <taxon>Eukaryota</taxon>
        <taxon>Fungi</taxon>
        <taxon>Dikarya</taxon>
        <taxon>Ascomycota</taxon>
        <taxon>Saccharomycotina</taxon>
        <taxon>Pichiomycetes</taxon>
        <taxon>Pachysolenaceae</taxon>
        <taxon>Pachysolen</taxon>
    </lineage>
</organism>
<evidence type="ECO:0000313" key="8">
    <source>
        <dbReference type="EMBL" id="ODV93221.1"/>
    </source>
</evidence>
<evidence type="ECO:0000256" key="7">
    <source>
        <dbReference type="RuleBase" id="RU363079"/>
    </source>
</evidence>
<evidence type="ECO:0000256" key="3">
    <source>
        <dbReference type="ARBA" id="ARBA00022692"/>
    </source>
</evidence>
<dbReference type="PANTHER" id="PTHR10766:SF111">
    <property type="entry name" value="TRANSMEMBRANE 9 SUPERFAMILY MEMBER 2"/>
    <property type="match status" value="1"/>
</dbReference>
<dbReference type="AlphaFoldDB" id="A0A1E4TNB2"/>
<dbReference type="InterPro" id="IPR004240">
    <property type="entry name" value="EMP70"/>
</dbReference>
<evidence type="ECO:0000256" key="2">
    <source>
        <dbReference type="ARBA" id="ARBA00005227"/>
    </source>
</evidence>
<accession>A0A1E4TNB2</accession>
<evidence type="ECO:0000256" key="1">
    <source>
        <dbReference type="ARBA" id="ARBA00004141"/>
    </source>
</evidence>
<feature type="transmembrane region" description="Helical" evidence="7">
    <location>
        <begin position="365"/>
        <end position="385"/>
    </location>
</feature>
<dbReference type="GO" id="GO:0000329">
    <property type="term" value="C:fungal-type vacuole membrane"/>
    <property type="evidence" value="ECO:0007669"/>
    <property type="project" value="TreeGrafter"/>
</dbReference>
<protein>
    <recommendedName>
        <fullName evidence="7">Transmembrane 9 superfamily member</fullName>
    </recommendedName>
</protein>
<keyword evidence="6 7" id="KW-0472">Membrane</keyword>
<reference evidence="9" key="1">
    <citation type="submission" date="2016-05" db="EMBL/GenBank/DDBJ databases">
        <title>Comparative genomics of biotechnologically important yeasts.</title>
        <authorList>
            <consortium name="DOE Joint Genome Institute"/>
            <person name="Riley R."/>
            <person name="Haridas S."/>
            <person name="Wolfe K.H."/>
            <person name="Lopes M.R."/>
            <person name="Hittinger C.T."/>
            <person name="Goker M."/>
            <person name="Salamov A."/>
            <person name="Wisecaver J."/>
            <person name="Long T.M."/>
            <person name="Aerts A.L."/>
            <person name="Barry K."/>
            <person name="Choi C."/>
            <person name="Clum A."/>
            <person name="Coughlan A.Y."/>
            <person name="Deshpande S."/>
            <person name="Douglass A.P."/>
            <person name="Hanson S.J."/>
            <person name="Klenk H.-P."/>
            <person name="Labutti K."/>
            <person name="Lapidus A."/>
            <person name="Lindquist E."/>
            <person name="Lipzen A."/>
            <person name="Meier-Kolthoff J.P."/>
            <person name="Ohm R.A."/>
            <person name="Otillar R.P."/>
            <person name="Pangilinan J."/>
            <person name="Peng Y."/>
            <person name="Rokas A."/>
            <person name="Rosa C.A."/>
            <person name="Scheuner C."/>
            <person name="Sibirny A.A."/>
            <person name="Slot J.C."/>
            <person name="Stielow J.B."/>
            <person name="Sun H."/>
            <person name="Kurtzman C.P."/>
            <person name="Blackwell M."/>
            <person name="Grigoriev I.V."/>
            <person name="Jeffries T.W."/>
        </authorList>
    </citation>
    <scope>NUCLEOTIDE SEQUENCE [LARGE SCALE GENOMIC DNA]</scope>
    <source>
        <strain evidence="9">NRRL Y-2460</strain>
    </source>
</reference>
<dbReference type="STRING" id="669874.A0A1E4TNB2"/>
<keyword evidence="9" id="KW-1185">Reference proteome</keyword>
<keyword evidence="4" id="KW-0732">Signal</keyword>
<feature type="transmembrane region" description="Helical" evidence="7">
    <location>
        <begin position="518"/>
        <end position="544"/>
    </location>
</feature>
<dbReference type="Pfam" id="PF02990">
    <property type="entry name" value="EMP70"/>
    <property type="match status" value="1"/>
</dbReference>
<feature type="transmembrane region" description="Helical" evidence="7">
    <location>
        <begin position="397"/>
        <end position="421"/>
    </location>
</feature>
<proteinExistence type="inferred from homology"/>
<dbReference type="Proteomes" id="UP000094236">
    <property type="component" value="Unassembled WGS sequence"/>
</dbReference>
<keyword evidence="5 7" id="KW-1133">Transmembrane helix</keyword>
<feature type="transmembrane region" description="Helical" evidence="7">
    <location>
        <begin position="433"/>
        <end position="456"/>
    </location>
</feature>
<evidence type="ECO:0000256" key="5">
    <source>
        <dbReference type="ARBA" id="ARBA00022989"/>
    </source>
</evidence>
<dbReference type="GO" id="GO:0007034">
    <property type="term" value="P:vacuolar transport"/>
    <property type="evidence" value="ECO:0007669"/>
    <property type="project" value="TreeGrafter"/>
</dbReference>
<feature type="transmembrane region" description="Helical" evidence="7">
    <location>
        <begin position="588"/>
        <end position="615"/>
    </location>
</feature>
<feature type="transmembrane region" description="Helical" evidence="7">
    <location>
        <begin position="479"/>
        <end position="506"/>
    </location>
</feature>
<dbReference type="OrthoDB" id="1666796at2759"/>
<dbReference type="PANTHER" id="PTHR10766">
    <property type="entry name" value="TRANSMEMBRANE 9 SUPERFAMILY PROTEIN"/>
    <property type="match status" value="1"/>
</dbReference>
<sequence length="624" mass="71043">MKYSLISVICCFYYLSTLTAGFYLPGVAPSTYGKNDNVPLLVNHITPSSKYENTDSKTFVYSYDYYFPRFHFCQPEGGPKKQSESLGSIIFGDRIFNSPFQINMLVNKTCEKLCTATYSKTDAIFVNRNIRAGFQHNWLIDGLPVARDMFDKKTSTEFYGAGFPIGSVDDSVSHLSNHYELIIEYHQRGENEYRVVGATVNPYSIERTEQDFSCDVADVNAVRLDQSKDTDVVFSYSVVFVPSSTAWATRWDKYLHVYDPKIQWFSLVNFSIIVILLSLIMSHILLKTLRNDIQRYNEVNLDEDIIDEMGWKLVHGDVFRSPKNRMLLSVFVGSGIQIFLMTLVTIFFALLGLLSPSNRGSLGTVMFLLFAVFGSIGSFASAYLYKFFNGDNWKLNMILSPLVVPGALFVCFVLLNFFLIFVHSSGAVPVGTMFAIIFIWFLVNVPLSVAGSLFAYKRPAMKLPVKVNQIPRQIPKQPWYLRTLPLALIAGIFPFGSIAIEMYFIYNSLWFNRIYYMFGFLFFCFILMIVTTVLVTILLIYYTLCNENYKWHWKSFFIGGGVAVYIFIHSILLSRFKLGGFSSFVLYFGYSSIISLLVGIVCGTVGFLGSLLFVLRIYDAIKID</sequence>
<comment type="similarity">
    <text evidence="2 7">Belongs to the nonaspanin (TM9SF) (TC 9.A.2) family.</text>
</comment>
<dbReference type="GO" id="GO:0005768">
    <property type="term" value="C:endosome"/>
    <property type="evidence" value="ECO:0007669"/>
    <property type="project" value="TreeGrafter"/>
</dbReference>
<feature type="transmembrane region" description="Helical" evidence="7">
    <location>
        <begin position="327"/>
        <end position="353"/>
    </location>
</feature>
<feature type="transmembrane region" description="Helical" evidence="7">
    <location>
        <begin position="556"/>
        <end position="576"/>
    </location>
</feature>
<name>A0A1E4TNB2_PACTA</name>
<dbReference type="EMBL" id="KV454018">
    <property type="protein sequence ID" value="ODV93221.1"/>
    <property type="molecule type" value="Genomic_DNA"/>
</dbReference>
<evidence type="ECO:0000313" key="9">
    <source>
        <dbReference type="Proteomes" id="UP000094236"/>
    </source>
</evidence>
<feature type="transmembrane region" description="Helical" evidence="7">
    <location>
        <begin position="264"/>
        <end position="286"/>
    </location>
</feature>
<comment type="subcellular location">
    <subcellularLocation>
        <location evidence="1">Membrane</location>
        <topology evidence="1">Multi-pass membrane protein</topology>
    </subcellularLocation>
</comment>
<keyword evidence="3 7" id="KW-0812">Transmembrane</keyword>